<reference evidence="1 2" key="1">
    <citation type="submission" date="2016-10" db="EMBL/GenBank/DDBJ databases">
        <title>Actinomyces aegypiusis sp. nov., isolated from the Aegypius monachus in Qinghai Tibet Plateau China.</title>
        <authorList>
            <person name="Wang Y."/>
        </authorList>
    </citation>
    <scope>NUCLEOTIDE SEQUENCE [LARGE SCALE GENOMIC DNA]</scope>
    <source>
        <strain evidence="1 2">VUL4_3</strain>
    </source>
</reference>
<dbReference type="STRING" id="1912795.BK816_07270"/>
<keyword evidence="2" id="KW-1185">Reference proteome</keyword>
<evidence type="ECO:0000313" key="1">
    <source>
        <dbReference type="EMBL" id="AOZ73115.1"/>
    </source>
</evidence>
<sequence length="81" mass="8799">MGSKNATGINTGGSVFVPVKNAAGKLICRADMVSKRIEISHQGQIMQIWFDTQGMLHTHQVITKEVSDVRSLPPPLVTLGR</sequence>
<evidence type="ECO:0000313" key="2">
    <source>
        <dbReference type="Proteomes" id="UP000176288"/>
    </source>
</evidence>
<organism evidence="1 2">
    <name type="scientific">Boudabousia tangfeifanii</name>
    <dbReference type="NCBI Taxonomy" id="1912795"/>
    <lineage>
        <taxon>Bacteria</taxon>
        <taxon>Bacillati</taxon>
        <taxon>Actinomycetota</taxon>
        <taxon>Actinomycetes</taxon>
        <taxon>Actinomycetales</taxon>
        <taxon>Actinomycetaceae</taxon>
        <taxon>Boudabousia</taxon>
    </lineage>
</organism>
<proteinExistence type="predicted"/>
<protein>
    <submittedName>
        <fullName evidence="1">Uncharacterized protein</fullName>
    </submittedName>
</protein>
<name>A0A1D9MLH2_9ACTO</name>
<accession>A0A1D9MLH2</accession>
<dbReference type="KEGG" id="avu:BK816_07270"/>
<dbReference type="OrthoDB" id="9982796at2"/>
<gene>
    <name evidence="1" type="ORF">BK816_07270</name>
</gene>
<dbReference type="EMBL" id="CP017812">
    <property type="protein sequence ID" value="AOZ73115.1"/>
    <property type="molecule type" value="Genomic_DNA"/>
</dbReference>
<dbReference type="AlphaFoldDB" id="A0A1D9MLH2"/>
<dbReference type="Proteomes" id="UP000176288">
    <property type="component" value="Chromosome"/>
</dbReference>
<dbReference type="RefSeq" id="WP_071164579.1">
    <property type="nucleotide sequence ID" value="NZ_CP017812.1"/>
</dbReference>